<protein>
    <submittedName>
        <fullName evidence="2">Hypothetical_protein</fullName>
    </submittedName>
</protein>
<proteinExistence type="predicted"/>
<dbReference type="Proteomes" id="UP001642409">
    <property type="component" value="Unassembled WGS sequence"/>
</dbReference>
<dbReference type="EMBL" id="CAXDID020000703">
    <property type="protein sequence ID" value="CAL6111213.1"/>
    <property type="molecule type" value="Genomic_DNA"/>
</dbReference>
<reference evidence="2 3" key="2">
    <citation type="submission" date="2024-07" db="EMBL/GenBank/DDBJ databases">
        <authorList>
            <person name="Akdeniz Z."/>
        </authorList>
    </citation>
    <scope>NUCLEOTIDE SEQUENCE [LARGE SCALE GENOMIC DNA]</scope>
</reference>
<sequence length="169" mass="19780">MSSYSQKFSINNLIKAQPKVQQKVQDEKFLNRVKVMSMCDKDFDNVIVYVDANVAFKTQFGYNISVLRIVYFKENKPVHQIKCDGQTFANKIAPKKEKGQFQYFVIENKLQSTITENGEMIEYYNISCPMLVKEELVETLKLKSLVKEHVPKFHQRQVSVVDFEGFDFE</sequence>
<name>A0AA86N9I9_9EUKA</name>
<dbReference type="EMBL" id="CATOUU010000070">
    <property type="protein sequence ID" value="CAI9915315.1"/>
    <property type="molecule type" value="Genomic_DNA"/>
</dbReference>
<accession>A0AA86N9I9</accession>
<reference evidence="1" key="1">
    <citation type="submission" date="2023-06" db="EMBL/GenBank/DDBJ databases">
        <authorList>
            <person name="Kurt Z."/>
        </authorList>
    </citation>
    <scope>NUCLEOTIDE SEQUENCE</scope>
</reference>
<dbReference type="AlphaFoldDB" id="A0AA86N9I9"/>
<evidence type="ECO:0000313" key="3">
    <source>
        <dbReference type="Proteomes" id="UP001642409"/>
    </source>
</evidence>
<comment type="caution">
    <text evidence="1">The sequence shown here is derived from an EMBL/GenBank/DDBJ whole genome shotgun (WGS) entry which is preliminary data.</text>
</comment>
<evidence type="ECO:0000313" key="2">
    <source>
        <dbReference type="EMBL" id="CAL6111213.1"/>
    </source>
</evidence>
<evidence type="ECO:0000313" key="1">
    <source>
        <dbReference type="EMBL" id="CAI9915315.1"/>
    </source>
</evidence>
<organism evidence="1">
    <name type="scientific">Hexamita inflata</name>
    <dbReference type="NCBI Taxonomy" id="28002"/>
    <lineage>
        <taxon>Eukaryota</taxon>
        <taxon>Metamonada</taxon>
        <taxon>Diplomonadida</taxon>
        <taxon>Hexamitidae</taxon>
        <taxon>Hexamitinae</taxon>
        <taxon>Hexamita</taxon>
    </lineage>
</organism>
<keyword evidence="3" id="KW-1185">Reference proteome</keyword>
<gene>
    <name evidence="1" type="ORF">HINF_LOCUS2960</name>
    <name evidence="2" type="ORF">HINF_LOCUS76289</name>
</gene>